<reference evidence="1 2" key="1">
    <citation type="journal article" date="2019" name="G3 (Bethesda)">
        <title>Sequencing of a Wild Apple (Malus baccata) Genome Unravels the Differences Between Cultivated and Wild Apple Species Regarding Disease Resistance and Cold Tolerance.</title>
        <authorList>
            <person name="Chen X."/>
        </authorList>
    </citation>
    <scope>NUCLEOTIDE SEQUENCE [LARGE SCALE GENOMIC DNA]</scope>
    <source>
        <strain evidence="2">cv. Shandingzi</strain>
        <tissue evidence="1">Leaves</tissue>
    </source>
</reference>
<evidence type="ECO:0000313" key="1">
    <source>
        <dbReference type="EMBL" id="TQD77536.1"/>
    </source>
</evidence>
<proteinExistence type="predicted"/>
<accession>A0A540KTI3</accession>
<dbReference type="AlphaFoldDB" id="A0A540KTI3"/>
<gene>
    <name evidence="1" type="ORF">C1H46_036928</name>
</gene>
<dbReference type="Proteomes" id="UP000315295">
    <property type="component" value="Unassembled WGS sequence"/>
</dbReference>
<comment type="caution">
    <text evidence="1">The sequence shown here is derived from an EMBL/GenBank/DDBJ whole genome shotgun (WGS) entry which is preliminary data.</text>
</comment>
<keyword evidence="2" id="KW-1185">Reference proteome</keyword>
<sequence>MKKELPIDKIPNKRVSSFTPGWEISIEVKTIDLSQLILKDWKKKKHKQKKINSDQTTFLNTFYKHHTRLKVQRSKYKAKVELERTKQRPNLGIDGRMEKMKVLVKEATEVELEVCFLRIFVG</sequence>
<evidence type="ECO:0000313" key="2">
    <source>
        <dbReference type="Proteomes" id="UP000315295"/>
    </source>
</evidence>
<dbReference type="EMBL" id="VIEB01000956">
    <property type="protein sequence ID" value="TQD77536.1"/>
    <property type="molecule type" value="Genomic_DNA"/>
</dbReference>
<organism evidence="1 2">
    <name type="scientific">Malus baccata</name>
    <name type="common">Siberian crab apple</name>
    <name type="synonym">Pyrus baccata</name>
    <dbReference type="NCBI Taxonomy" id="106549"/>
    <lineage>
        <taxon>Eukaryota</taxon>
        <taxon>Viridiplantae</taxon>
        <taxon>Streptophyta</taxon>
        <taxon>Embryophyta</taxon>
        <taxon>Tracheophyta</taxon>
        <taxon>Spermatophyta</taxon>
        <taxon>Magnoliopsida</taxon>
        <taxon>eudicotyledons</taxon>
        <taxon>Gunneridae</taxon>
        <taxon>Pentapetalae</taxon>
        <taxon>rosids</taxon>
        <taxon>fabids</taxon>
        <taxon>Rosales</taxon>
        <taxon>Rosaceae</taxon>
        <taxon>Amygdaloideae</taxon>
        <taxon>Maleae</taxon>
        <taxon>Malus</taxon>
    </lineage>
</organism>
<name>A0A540KTI3_MALBA</name>
<protein>
    <submittedName>
        <fullName evidence="1">Uncharacterized protein</fullName>
    </submittedName>
</protein>